<evidence type="ECO:0000313" key="2">
    <source>
        <dbReference type="Proteomes" id="UP000288805"/>
    </source>
</evidence>
<dbReference type="AlphaFoldDB" id="A0A438BTF6"/>
<evidence type="ECO:0000313" key="1">
    <source>
        <dbReference type="EMBL" id="RVW14246.1"/>
    </source>
</evidence>
<dbReference type="EMBL" id="QGNW01002625">
    <property type="protein sequence ID" value="RVW14246.1"/>
    <property type="molecule type" value="Genomic_DNA"/>
</dbReference>
<sequence length="71" mass="8120">MCASSSGFRETHIRGYIEAIREIEQQLPTGTDEVGFDDIVVACGRKTMHMNYCVIWQEMVQIIDSICGSWY</sequence>
<gene>
    <name evidence="1" type="ORF">CK203_096948</name>
</gene>
<proteinExistence type="predicted"/>
<organism evidence="1 2">
    <name type="scientific">Vitis vinifera</name>
    <name type="common">Grape</name>
    <dbReference type="NCBI Taxonomy" id="29760"/>
    <lineage>
        <taxon>Eukaryota</taxon>
        <taxon>Viridiplantae</taxon>
        <taxon>Streptophyta</taxon>
        <taxon>Embryophyta</taxon>
        <taxon>Tracheophyta</taxon>
        <taxon>Spermatophyta</taxon>
        <taxon>Magnoliopsida</taxon>
        <taxon>eudicotyledons</taxon>
        <taxon>Gunneridae</taxon>
        <taxon>Pentapetalae</taxon>
        <taxon>rosids</taxon>
        <taxon>Vitales</taxon>
        <taxon>Vitaceae</taxon>
        <taxon>Viteae</taxon>
        <taxon>Vitis</taxon>
    </lineage>
</organism>
<protein>
    <submittedName>
        <fullName evidence="1">Uncharacterized protein</fullName>
    </submittedName>
</protein>
<dbReference type="Gene3D" id="3.40.50.1100">
    <property type="match status" value="1"/>
</dbReference>
<reference evidence="1 2" key="1">
    <citation type="journal article" date="2018" name="PLoS Genet.">
        <title>Population sequencing reveals clonal diversity and ancestral inbreeding in the grapevine cultivar Chardonnay.</title>
        <authorList>
            <person name="Roach M.J."/>
            <person name="Johnson D.L."/>
            <person name="Bohlmann J."/>
            <person name="van Vuuren H.J."/>
            <person name="Jones S.J."/>
            <person name="Pretorius I.S."/>
            <person name="Schmidt S.A."/>
            <person name="Borneman A.R."/>
        </authorList>
    </citation>
    <scope>NUCLEOTIDE SEQUENCE [LARGE SCALE GENOMIC DNA]</scope>
    <source>
        <strain evidence="2">cv. Chardonnay</strain>
        <tissue evidence="1">Leaf</tissue>
    </source>
</reference>
<accession>A0A438BTF6</accession>
<comment type="caution">
    <text evidence="1">The sequence shown here is derived from an EMBL/GenBank/DDBJ whole genome shotgun (WGS) entry which is preliminary data.</text>
</comment>
<dbReference type="Proteomes" id="UP000288805">
    <property type="component" value="Unassembled WGS sequence"/>
</dbReference>
<dbReference type="InterPro" id="IPR036052">
    <property type="entry name" value="TrpB-like_PALP_sf"/>
</dbReference>
<name>A0A438BTF6_VITVI</name>